<dbReference type="PANTHER" id="PTHR11709:SF511">
    <property type="entry name" value="LACCASE"/>
    <property type="match status" value="1"/>
</dbReference>
<dbReference type="PROSITE" id="PS00080">
    <property type="entry name" value="MULTICOPPER_OXIDASE2"/>
    <property type="match status" value="1"/>
</dbReference>
<evidence type="ECO:0000256" key="9">
    <source>
        <dbReference type="ARBA" id="ARBA00023002"/>
    </source>
</evidence>
<accession>A0A8H4QKE8</accession>
<evidence type="ECO:0000259" key="15">
    <source>
        <dbReference type="Pfam" id="PF07731"/>
    </source>
</evidence>
<comment type="catalytic activity">
    <reaction evidence="1">
        <text>4 hydroquinone + O2 = 4 benzosemiquinone + 2 H2O</text>
        <dbReference type="Rhea" id="RHEA:11276"/>
        <dbReference type="ChEBI" id="CHEBI:15377"/>
        <dbReference type="ChEBI" id="CHEBI:15379"/>
        <dbReference type="ChEBI" id="CHEBI:17594"/>
        <dbReference type="ChEBI" id="CHEBI:17977"/>
        <dbReference type="EC" id="1.10.3.2"/>
    </reaction>
</comment>
<dbReference type="GO" id="GO:0005576">
    <property type="term" value="C:extracellular region"/>
    <property type="evidence" value="ECO:0007669"/>
    <property type="project" value="UniProtKB-SubCell"/>
</dbReference>
<dbReference type="CDD" id="cd13903">
    <property type="entry name" value="CuRO_3_Tv-LCC_like"/>
    <property type="match status" value="1"/>
</dbReference>
<evidence type="ECO:0000256" key="12">
    <source>
        <dbReference type="ARBA" id="ARBA00023180"/>
    </source>
</evidence>
<dbReference type="SUPFAM" id="SSF49503">
    <property type="entry name" value="Cupredoxins"/>
    <property type="match status" value="3"/>
</dbReference>
<evidence type="ECO:0000256" key="1">
    <source>
        <dbReference type="ARBA" id="ARBA00000349"/>
    </source>
</evidence>
<keyword evidence="10" id="KW-0186">Copper</keyword>
<comment type="caution">
    <text evidence="17">The sequence shown here is derived from an EMBL/GenBank/DDBJ whole genome shotgun (WGS) entry which is preliminary data.</text>
</comment>
<dbReference type="EMBL" id="JAACJL010000049">
    <property type="protein sequence ID" value="KAF4612513.1"/>
    <property type="molecule type" value="Genomic_DNA"/>
</dbReference>
<sequence>MYSLQTFKYTSADLVSSMRLSLSFAFVLQALHAFAFIGPTADVVIGNKVISPDGFNRSAVLAGADSSSLVFPGPVIRANKGDTFRLNVIDQLTDLNMLVSTSIHWHGFFQKGSSWADGPVGVNQCPIAPGDSFQYVFETGTQAGTFWYHSHHSTQYCDGLRGALVVYDPNDPHKDLYDFDDETTIITLADWYHVFAPVAGAVPRPASTLINGVGRFAGGPTIPLTTITVLPNKRYRFRLVSISCDPNFTFSIDGHTLTIIEADSINTTPYTVDSIQIFAGQRYSFVLTTNNTSGDGNFWIRANPNLGTLGFDGGLNSAILRYFGAPNTDPVTTSNTVNPMVETNLHPLVNAAAPGVPTPGAADVNLAMNIGFTGGKFTVNNASFTPPTVPVLLQVLSGAQSAQDLLPAGSVYVLPPNKVIEISFPLTAAAVGNPHPIHLHGHAFSVVRSAGSSTYNFVDPVQRDVVTTGPPGSNVTIRFETDNSGPWIMHCHIDWHLEAGLAVVFAEDVAGIASSTHPPAWDQLCPTYNALPPQTFPPA</sequence>
<dbReference type="GO" id="GO:0052716">
    <property type="term" value="F:hydroquinone:oxygen oxidoreductase activity"/>
    <property type="evidence" value="ECO:0007669"/>
    <property type="project" value="UniProtKB-EC"/>
</dbReference>
<dbReference type="InterPro" id="IPR001117">
    <property type="entry name" value="Cu-oxidase_2nd"/>
</dbReference>
<dbReference type="InterPro" id="IPR045087">
    <property type="entry name" value="Cu-oxidase_fam"/>
</dbReference>
<dbReference type="Proteomes" id="UP000521872">
    <property type="component" value="Unassembled WGS sequence"/>
</dbReference>
<dbReference type="GO" id="GO:0046274">
    <property type="term" value="P:lignin catabolic process"/>
    <property type="evidence" value="ECO:0007669"/>
    <property type="project" value="UniProtKB-KW"/>
</dbReference>
<feature type="domain" description="Plastocyanin-like" evidence="14">
    <location>
        <begin position="183"/>
        <end position="324"/>
    </location>
</feature>
<organism evidence="17 18">
    <name type="scientific">Agrocybe pediades</name>
    <dbReference type="NCBI Taxonomy" id="84607"/>
    <lineage>
        <taxon>Eukaryota</taxon>
        <taxon>Fungi</taxon>
        <taxon>Dikarya</taxon>
        <taxon>Basidiomycota</taxon>
        <taxon>Agaricomycotina</taxon>
        <taxon>Agaricomycetes</taxon>
        <taxon>Agaricomycetidae</taxon>
        <taxon>Agaricales</taxon>
        <taxon>Agaricineae</taxon>
        <taxon>Strophariaceae</taxon>
        <taxon>Agrocybe</taxon>
    </lineage>
</organism>
<keyword evidence="18" id="KW-1185">Reference proteome</keyword>
<feature type="domain" description="Plastocyanin-like" evidence="15">
    <location>
        <begin position="385"/>
        <end position="508"/>
    </location>
</feature>
<dbReference type="Gene3D" id="2.60.40.420">
    <property type="entry name" value="Cupredoxins - blue copper proteins"/>
    <property type="match status" value="3"/>
</dbReference>
<reference evidence="17 18" key="1">
    <citation type="submission" date="2019-12" db="EMBL/GenBank/DDBJ databases">
        <authorList>
            <person name="Floudas D."/>
            <person name="Bentzer J."/>
            <person name="Ahren D."/>
            <person name="Johansson T."/>
            <person name="Persson P."/>
            <person name="Tunlid A."/>
        </authorList>
    </citation>
    <scope>NUCLEOTIDE SEQUENCE [LARGE SCALE GENOMIC DNA]</scope>
    <source>
        <strain evidence="17 18">CBS 102.39</strain>
    </source>
</reference>
<dbReference type="InterPro" id="IPR008972">
    <property type="entry name" value="Cupredoxin"/>
</dbReference>
<dbReference type="AlphaFoldDB" id="A0A8H4QKE8"/>
<evidence type="ECO:0000256" key="8">
    <source>
        <dbReference type="ARBA" id="ARBA00022737"/>
    </source>
</evidence>
<proteinExistence type="inferred from homology"/>
<evidence type="ECO:0000256" key="4">
    <source>
        <dbReference type="ARBA" id="ARBA00010609"/>
    </source>
</evidence>
<comment type="similarity">
    <text evidence="4">Belongs to the multicopper oxidase family.</text>
</comment>
<evidence type="ECO:0000256" key="2">
    <source>
        <dbReference type="ARBA" id="ARBA00001935"/>
    </source>
</evidence>
<keyword evidence="9" id="KW-0560">Oxidoreductase</keyword>
<protein>
    <recommendedName>
        <fullName evidence="5">laccase</fullName>
        <ecNumber evidence="5">1.10.3.2</ecNumber>
    </recommendedName>
</protein>
<dbReference type="InterPro" id="IPR011707">
    <property type="entry name" value="Cu-oxidase-like_N"/>
</dbReference>
<evidence type="ECO:0000259" key="16">
    <source>
        <dbReference type="Pfam" id="PF07732"/>
    </source>
</evidence>
<dbReference type="FunFam" id="2.60.40.420:FF:000045">
    <property type="entry name" value="Laccase 2"/>
    <property type="match status" value="1"/>
</dbReference>
<keyword evidence="12" id="KW-0325">Glycoprotein</keyword>
<dbReference type="Pfam" id="PF07731">
    <property type="entry name" value="Cu-oxidase_2"/>
    <property type="match status" value="1"/>
</dbReference>
<keyword evidence="7" id="KW-0479">Metal-binding</keyword>
<name>A0A8H4QKE8_9AGAR</name>
<comment type="subcellular location">
    <subcellularLocation>
        <location evidence="3">Secreted</location>
    </subcellularLocation>
</comment>
<dbReference type="Pfam" id="PF00394">
    <property type="entry name" value="Cu-oxidase"/>
    <property type="match status" value="1"/>
</dbReference>
<evidence type="ECO:0000256" key="13">
    <source>
        <dbReference type="ARBA" id="ARBA00023185"/>
    </source>
</evidence>
<dbReference type="InterPro" id="IPR033138">
    <property type="entry name" value="Cu_oxidase_CS"/>
</dbReference>
<dbReference type="PANTHER" id="PTHR11709">
    <property type="entry name" value="MULTI-COPPER OXIDASE"/>
    <property type="match status" value="1"/>
</dbReference>
<dbReference type="FunFam" id="2.60.40.420:FF:000112">
    <property type="entry name" value="Laccase B"/>
    <property type="match status" value="1"/>
</dbReference>
<evidence type="ECO:0000256" key="7">
    <source>
        <dbReference type="ARBA" id="ARBA00022723"/>
    </source>
</evidence>
<feature type="domain" description="Plastocyanin-like" evidence="16">
    <location>
        <begin position="71"/>
        <end position="170"/>
    </location>
</feature>
<dbReference type="Pfam" id="PF07732">
    <property type="entry name" value="Cu-oxidase_3"/>
    <property type="match status" value="1"/>
</dbReference>
<keyword evidence="6" id="KW-0964">Secreted</keyword>
<evidence type="ECO:0000313" key="18">
    <source>
        <dbReference type="Proteomes" id="UP000521872"/>
    </source>
</evidence>
<keyword evidence="8" id="KW-0677">Repeat</keyword>
<dbReference type="EC" id="1.10.3.2" evidence="5"/>
<dbReference type="InterPro" id="IPR011706">
    <property type="entry name" value="Cu-oxidase_C"/>
</dbReference>
<evidence type="ECO:0000256" key="10">
    <source>
        <dbReference type="ARBA" id="ARBA00023008"/>
    </source>
</evidence>
<evidence type="ECO:0000256" key="11">
    <source>
        <dbReference type="ARBA" id="ARBA00023157"/>
    </source>
</evidence>
<evidence type="ECO:0000313" key="17">
    <source>
        <dbReference type="EMBL" id="KAF4612513.1"/>
    </source>
</evidence>
<dbReference type="PROSITE" id="PS00079">
    <property type="entry name" value="MULTICOPPER_OXIDASE1"/>
    <property type="match status" value="2"/>
</dbReference>
<keyword evidence="11" id="KW-1015">Disulfide bond</keyword>
<gene>
    <name evidence="17" type="ORF">D9613_012768</name>
</gene>
<evidence type="ECO:0000256" key="5">
    <source>
        <dbReference type="ARBA" id="ARBA00012297"/>
    </source>
</evidence>
<evidence type="ECO:0000259" key="14">
    <source>
        <dbReference type="Pfam" id="PF00394"/>
    </source>
</evidence>
<keyword evidence="13" id="KW-0439">Lignin degradation</keyword>
<evidence type="ECO:0000256" key="3">
    <source>
        <dbReference type="ARBA" id="ARBA00004613"/>
    </source>
</evidence>
<comment type="cofactor">
    <cofactor evidence="2">
        <name>Cu cation</name>
        <dbReference type="ChEBI" id="CHEBI:23378"/>
    </cofactor>
</comment>
<dbReference type="InterPro" id="IPR002355">
    <property type="entry name" value="Cu_oxidase_Cu_BS"/>
</dbReference>
<dbReference type="GO" id="GO:0005507">
    <property type="term" value="F:copper ion binding"/>
    <property type="evidence" value="ECO:0007669"/>
    <property type="project" value="InterPro"/>
</dbReference>
<evidence type="ECO:0000256" key="6">
    <source>
        <dbReference type="ARBA" id="ARBA00022525"/>
    </source>
</evidence>